<proteinExistence type="predicted"/>
<sequence length="221" mass="23940">MTALHTVLVANCFVAAASYIHHYDRDGEGDPAAPIVVGIVFLMLCIGVCAKEAVLRAYSGESHHIYRVVPAIPMCCTGPYLQVPCADKSKSKRYYPGDVIAVLSNGRYLRATFVRVEEDFFPPKAEFQAIAGRHEPCPHEGHGTLPLLHERIGGEPERWLLSAAEMYDDCHCTVAPAEFIGFAPASWNDILQNLRTQVAAPLPALEPMQPAAGIAGGCIIA</sequence>
<gene>
    <name evidence="2" type="ORF">SNAT2548_LOCUS9955</name>
</gene>
<keyword evidence="1" id="KW-1133">Transmembrane helix</keyword>
<keyword evidence="1" id="KW-0472">Membrane</keyword>
<evidence type="ECO:0000256" key="1">
    <source>
        <dbReference type="SAM" id="Phobius"/>
    </source>
</evidence>
<dbReference type="EMBL" id="CAJNDS010000802">
    <property type="protein sequence ID" value="CAE7234905.1"/>
    <property type="molecule type" value="Genomic_DNA"/>
</dbReference>
<accession>A0A812KRC0</accession>
<reference evidence="2" key="1">
    <citation type="submission" date="2021-02" db="EMBL/GenBank/DDBJ databases">
        <authorList>
            <person name="Dougan E. K."/>
            <person name="Rhodes N."/>
            <person name="Thang M."/>
            <person name="Chan C."/>
        </authorList>
    </citation>
    <scope>NUCLEOTIDE SEQUENCE</scope>
</reference>
<keyword evidence="3" id="KW-1185">Reference proteome</keyword>
<protein>
    <submittedName>
        <fullName evidence="2">Uncharacterized protein</fullName>
    </submittedName>
</protein>
<evidence type="ECO:0000313" key="3">
    <source>
        <dbReference type="Proteomes" id="UP000604046"/>
    </source>
</evidence>
<comment type="caution">
    <text evidence="2">The sequence shown here is derived from an EMBL/GenBank/DDBJ whole genome shotgun (WGS) entry which is preliminary data.</text>
</comment>
<dbReference type="Proteomes" id="UP000604046">
    <property type="component" value="Unassembled WGS sequence"/>
</dbReference>
<keyword evidence="1" id="KW-0812">Transmembrane</keyword>
<name>A0A812KRC0_9DINO</name>
<dbReference type="AlphaFoldDB" id="A0A812KRC0"/>
<organism evidence="2 3">
    <name type="scientific">Symbiodinium natans</name>
    <dbReference type="NCBI Taxonomy" id="878477"/>
    <lineage>
        <taxon>Eukaryota</taxon>
        <taxon>Sar</taxon>
        <taxon>Alveolata</taxon>
        <taxon>Dinophyceae</taxon>
        <taxon>Suessiales</taxon>
        <taxon>Symbiodiniaceae</taxon>
        <taxon>Symbiodinium</taxon>
    </lineage>
</organism>
<feature type="transmembrane region" description="Helical" evidence="1">
    <location>
        <begin position="32"/>
        <end position="50"/>
    </location>
</feature>
<evidence type="ECO:0000313" key="2">
    <source>
        <dbReference type="EMBL" id="CAE7234905.1"/>
    </source>
</evidence>